<proteinExistence type="predicted"/>
<dbReference type="AlphaFoldDB" id="A0AAF0JC14"/>
<feature type="region of interest" description="Disordered" evidence="1">
    <location>
        <begin position="1"/>
        <end position="95"/>
    </location>
</feature>
<dbReference type="PANTHER" id="PTHR12419">
    <property type="entry name" value="OTU DOMAIN CONTAINING PROTEIN"/>
    <property type="match status" value="1"/>
</dbReference>
<evidence type="ECO:0000256" key="1">
    <source>
        <dbReference type="SAM" id="MobiDB-lite"/>
    </source>
</evidence>
<keyword evidence="3" id="KW-0378">Hydrolase</keyword>
<evidence type="ECO:0000313" key="3">
    <source>
        <dbReference type="EMBL" id="WFD35851.1"/>
    </source>
</evidence>
<dbReference type="EC" id="3.4.19.12" evidence="3"/>
<dbReference type="GO" id="GO:0016579">
    <property type="term" value="P:protein deubiquitination"/>
    <property type="evidence" value="ECO:0007669"/>
    <property type="project" value="TreeGrafter"/>
</dbReference>
<dbReference type="InterPro" id="IPR050704">
    <property type="entry name" value="Peptidase_C85-like"/>
</dbReference>
<dbReference type="Gene3D" id="3.90.70.80">
    <property type="match status" value="1"/>
</dbReference>
<evidence type="ECO:0000259" key="2">
    <source>
        <dbReference type="PROSITE" id="PS50802"/>
    </source>
</evidence>
<accession>A0AAF0JC14</accession>
<dbReference type="Proteomes" id="UP001219933">
    <property type="component" value="Chromosome 3"/>
</dbReference>
<feature type="domain" description="OTU" evidence="2">
    <location>
        <begin position="121"/>
        <end position="272"/>
    </location>
</feature>
<sequence length="273" mass="28773">MRKKARAKAAAAKPLPPADAPAPALVGTDDDIADQLFAALDSGPAPDPAPAPAPAPAPPSASSPPHGPAAPRPSRQKARLARREQQQQQLRDSAAAEAALLPDPAAAEAADIAAQCAQLNVALHHVPPDGHCLYAALADQLNIRQPAPQPYSASQLRAAAARYMRAHPDDFMPFISDLDVLAAPLPSPDAPSANPTDKYACYCDAVEHSALWGGQPEILALSHVFRTPIHIVQSASPVLPIGDHYTDHPPLLVSYHLKMYGLGEHYNSLRPIS</sequence>
<dbReference type="PANTHER" id="PTHR12419:SF7">
    <property type="entry name" value="OTU DOMAIN-CONTAINING PROTEIN 3"/>
    <property type="match status" value="1"/>
</dbReference>
<dbReference type="InterPro" id="IPR038765">
    <property type="entry name" value="Papain-like_cys_pep_sf"/>
</dbReference>
<protein>
    <submittedName>
        <fullName evidence="3">Ubiquitinyl hydrolase 1</fullName>
        <ecNumber evidence="3">3.4.19.12</ecNumber>
    </submittedName>
</protein>
<evidence type="ECO:0000313" key="4">
    <source>
        <dbReference type="Proteomes" id="UP001219933"/>
    </source>
</evidence>
<dbReference type="InterPro" id="IPR003323">
    <property type="entry name" value="OTU_dom"/>
</dbReference>
<name>A0AAF0JC14_9BASI</name>
<dbReference type="PROSITE" id="PS50802">
    <property type="entry name" value="OTU"/>
    <property type="match status" value="1"/>
</dbReference>
<dbReference type="SUPFAM" id="SSF54001">
    <property type="entry name" value="Cysteine proteinases"/>
    <property type="match status" value="1"/>
</dbReference>
<feature type="compositionally biased region" description="Low complexity" evidence="1">
    <location>
        <begin position="86"/>
        <end position="95"/>
    </location>
</feature>
<keyword evidence="4" id="KW-1185">Reference proteome</keyword>
<gene>
    <name evidence="3" type="primary">OTU2</name>
    <name evidence="3" type="ORF">MCUN1_002719</name>
</gene>
<reference evidence="3" key="1">
    <citation type="submission" date="2023-03" db="EMBL/GenBank/DDBJ databases">
        <title>Mating type loci evolution in Malassezia.</title>
        <authorList>
            <person name="Coelho M.A."/>
        </authorList>
    </citation>
    <scope>NUCLEOTIDE SEQUENCE</scope>
    <source>
        <strain evidence="3">CBS 11721</strain>
    </source>
</reference>
<dbReference type="Pfam" id="PF02338">
    <property type="entry name" value="OTU"/>
    <property type="match status" value="1"/>
</dbReference>
<dbReference type="EMBL" id="CP119879">
    <property type="protein sequence ID" value="WFD35851.1"/>
    <property type="molecule type" value="Genomic_DNA"/>
</dbReference>
<organism evidence="3 4">
    <name type="scientific">Malassezia cuniculi</name>
    <dbReference type="NCBI Taxonomy" id="948313"/>
    <lineage>
        <taxon>Eukaryota</taxon>
        <taxon>Fungi</taxon>
        <taxon>Dikarya</taxon>
        <taxon>Basidiomycota</taxon>
        <taxon>Ustilaginomycotina</taxon>
        <taxon>Malasseziomycetes</taxon>
        <taxon>Malasseziales</taxon>
        <taxon>Malasseziaceae</taxon>
        <taxon>Malassezia</taxon>
    </lineage>
</organism>
<dbReference type="CDD" id="cd22748">
    <property type="entry name" value="OTU_OTUD6-like"/>
    <property type="match status" value="1"/>
</dbReference>
<feature type="compositionally biased region" description="Pro residues" evidence="1">
    <location>
        <begin position="45"/>
        <end position="71"/>
    </location>
</feature>
<dbReference type="GO" id="GO:0004843">
    <property type="term" value="F:cysteine-type deubiquitinase activity"/>
    <property type="evidence" value="ECO:0007669"/>
    <property type="project" value="UniProtKB-EC"/>
</dbReference>